<organism evidence="3 4">
    <name type="scientific">Paludibacterium purpuratum</name>
    <dbReference type="NCBI Taxonomy" id="1144873"/>
    <lineage>
        <taxon>Bacteria</taxon>
        <taxon>Pseudomonadati</taxon>
        <taxon>Pseudomonadota</taxon>
        <taxon>Betaproteobacteria</taxon>
        <taxon>Neisseriales</taxon>
        <taxon>Chromobacteriaceae</taxon>
        <taxon>Paludibacterium</taxon>
    </lineage>
</organism>
<comment type="caution">
    <text evidence="3">The sequence shown here is derived from an EMBL/GenBank/DDBJ whole genome shotgun (WGS) entry which is preliminary data.</text>
</comment>
<protein>
    <submittedName>
        <fullName evidence="3">Thermolabile hemolysin</fullName>
    </submittedName>
</protein>
<dbReference type="AlphaFoldDB" id="A0A4R7B7Q5"/>
<dbReference type="PANTHER" id="PTHR45648">
    <property type="entry name" value="GDSL LIPASE/ACYLHYDROLASE FAMILY PROTEIN (AFU_ORTHOLOGUE AFUA_4G14700)"/>
    <property type="match status" value="1"/>
</dbReference>
<sequence>MKPWIAPLCLALLNAPVLAATPPSPPNARFDGILSPARPLSIDETQRQPRTASQAIDTPTFTYLRCYYRQSLDPNQPDTSYVWGRDQVSGDYYRLQGVWRSGGALPWQSMFYSEVAQPTLQRICRQTLALDAGGREPVLVAAANNALSYNHAIWSLASLTPGTGIERMVAFGDSLSDTQNMYAISQWKAPQNPTWFLGRFSNGPVWVERLATLLDLPLYNWAIGGAAGDRVLVLPGVRQQVASWREYARADPGYRPERTLFTLWIGGNDLINYDRTPEKVIEDVHATLTQLLDQGARHLVVLNLPDLARTPLVQTRGNGAKLTAQVDTFNALLAALLGQLSKTYGAGVSLQLFDMHTLFDDIIAHPSRYQVDNVSDSCLDTSADPDTSLRYMQRHSPQPACVNADRYLFWDPLHPSARTHAQLAEYVAAFLRNSASLTRR</sequence>
<evidence type="ECO:0000256" key="1">
    <source>
        <dbReference type="ARBA" id="ARBA00022801"/>
    </source>
</evidence>
<keyword evidence="2" id="KW-0732">Signal</keyword>
<accession>A0A4R7B7Q5</accession>
<keyword evidence="4" id="KW-1185">Reference proteome</keyword>
<evidence type="ECO:0000313" key="3">
    <source>
        <dbReference type="EMBL" id="TDR79805.1"/>
    </source>
</evidence>
<dbReference type="SUPFAM" id="SSF52266">
    <property type="entry name" value="SGNH hydrolase"/>
    <property type="match status" value="1"/>
</dbReference>
<dbReference type="InterPro" id="IPR001087">
    <property type="entry name" value="GDSL"/>
</dbReference>
<dbReference type="InterPro" id="IPR051058">
    <property type="entry name" value="GDSL_Est/Lipase"/>
</dbReference>
<evidence type="ECO:0000256" key="2">
    <source>
        <dbReference type="SAM" id="SignalP"/>
    </source>
</evidence>
<dbReference type="InterPro" id="IPR036514">
    <property type="entry name" value="SGNH_hydro_sf"/>
</dbReference>
<dbReference type="OrthoDB" id="5292073at2"/>
<dbReference type="Gene3D" id="3.40.50.1110">
    <property type="entry name" value="SGNH hydrolase"/>
    <property type="match status" value="1"/>
</dbReference>
<evidence type="ECO:0000313" key="4">
    <source>
        <dbReference type="Proteomes" id="UP000295611"/>
    </source>
</evidence>
<dbReference type="EMBL" id="SNZP01000007">
    <property type="protein sequence ID" value="TDR79805.1"/>
    <property type="molecule type" value="Genomic_DNA"/>
</dbReference>
<dbReference type="RefSeq" id="WP_133680860.1">
    <property type="nucleotide sequence ID" value="NZ_SNZP01000007.1"/>
</dbReference>
<feature type="signal peptide" evidence="2">
    <location>
        <begin position="1"/>
        <end position="19"/>
    </location>
</feature>
<dbReference type="GO" id="GO:0016788">
    <property type="term" value="F:hydrolase activity, acting on ester bonds"/>
    <property type="evidence" value="ECO:0007669"/>
    <property type="project" value="InterPro"/>
</dbReference>
<proteinExistence type="predicted"/>
<reference evidence="3 4" key="1">
    <citation type="submission" date="2019-03" db="EMBL/GenBank/DDBJ databases">
        <title>Genomic Encyclopedia of Type Strains, Phase III (KMG-III): the genomes of soil and plant-associated and newly described type strains.</title>
        <authorList>
            <person name="Whitman W."/>
        </authorList>
    </citation>
    <scope>NUCLEOTIDE SEQUENCE [LARGE SCALE GENOMIC DNA]</scope>
    <source>
        <strain evidence="3 4">CECT 8976</strain>
    </source>
</reference>
<name>A0A4R7B7Q5_9NEIS</name>
<dbReference type="Pfam" id="PF00657">
    <property type="entry name" value="Lipase_GDSL"/>
    <property type="match status" value="1"/>
</dbReference>
<dbReference type="CDD" id="cd01846">
    <property type="entry name" value="fatty_acyltransferase_like"/>
    <property type="match status" value="1"/>
</dbReference>
<keyword evidence="1" id="KW-0378">Hydrolase</keyword>
<gene>
    <name evidence="3" type="ORF">DFP86_107171</name>
</gene>
<dbReference type="PANTHER" id="PTHR45648:SF22">
    <property type="entry name" value="GDSL LIPASE_ACYLHYDROLASE FAMILY PROTEIN (AFU_ORTHOLOGUE AFUA_4G14700)"/>
    <property type="match status" value="1"/>
</dbReference>
<dbReference type="Proteomes" id="UP000295611">
    <property type="component" value="Unassembled WGS sequence"/>
</dbReference>
<feature type="chain" id="PRO_5020826690" evidence="2">
    <location>
        <begin position="20"/>
        <end position="440"/>
    </location>
</feature>